<dbReference type="SUPFAM" id="SSF55031">
    <property type="entry name" value="Bacterial exopeptidase dimerisation domain"/>
    <property type="match status" value="1"/>
</dbReference>
<dbReference type="Gene3D" id="3.40.630.10">
    <property type="entry name" value="Zn peptidases"/>
    <property type="match status" value="1"/>
</dbReference>
<dbReference type="GO" id="GO:0004180">
    <property type="term" value="F:carboxypeptidase activity"/>
    <property type="evidence" value="ECO:0007669"/>
    <property type="project" value="UniProtKB-KW"/>
</dbReference>
<dbReference type="PANTHER" id="PTHR45962">
    <property type="entry name" value="N-FATTY-ACYL-AMINO ACID SYNTHASE/HYDROLASE PM20D1"/>
    <property type="match status" value="1"/>
</dbReference>
<evidence type="ECO:0000256" key="2">
    <source>
        <dbReference type="ARBA" id="ARBA00022670"/>
    </source>
</evidence>
<keyword evidence="4" id="KW-0378">Hydrolase</keyword>
<dbReference type="Pfam" id="PF07687">
    <property type="entry name" value="M20_dimer"/>
    <property type="match status" value="1"/>
</dbReference>
<dbReference type="FunFam" id="3.40.630.10:FF:000027">
    <property type="entry name" value="N-fatty-acyl-amino acid synthase/hydrolase PM20D1"/>
    <property type="match status" value="1"/>
</dbReference>
<reference evidence="7" key="1">
    <citation type="journal article" date="2014" name="PLoS Genet.">
        <title>Signature Gene Expression Reveals Novel Clues to the Molecular Mechanisms of Dimorphic Transition in Penicillium marneffei.</title>
        <authorList>
            <person name="Yang E."/>
            <person name="Wang G."/>
            <person name="Cai J."/>
            <person name="Woo P.C."/>
            <person name="Lau S.K."/>
            <person name="Yuen K.-Y."/>
            <person name="Chow W.-N."/>
            <person name="Lin X."/>
        </authorList>
    </citation>
    <scope>NUCLEOTIDE SEQUENCE [LARGE SCALE GENOMIC DNA]</scope>
    <source>
        <strain evidence="7">PM1</strain>
    </source>
</reference>
<dbReference type="InterPro" id="IPR010828">
    <property type="entry name" value="Atf2/Sli1-like"/>
</dbReference>
<dbReference type="GO" id="GO:0046872">
    <property type="term" value="F:metal ion binding"/>
    <property type="evidence" value="ECO:0007669"/>
    <property type="project" value="UniProtKB-KW"/>
</dbReference>
<evidence type="ECO:0000256" key="3">
    <source>
        <dbReference type="ARBA" id="ARBA00022723"/>
    </source>
</evidence>
<dbReference type="EMBL" id="JPOX01000009">
    <property type="protein sequence ID" value="KFX49639.1"/>
    <property type="molecule type" value="Genomic_DNA"/>
</dbReference>
<keyword evidence="7" id="KW-0121">Carboxypeptidase</keyword>
<dbReference type="InterPro" id="IPR001261">
    <property type="entry name" value="ArgE/DapE_CS"/>
</dbReference>
<keyword evidence="5" id="KW-0862">Zinc</keyword>
<comment type="caution">
    <text evidence="7">The sequence shown here is derived from an EMBL/GenBank/DDBJ whole genome shotgun (WGS) entry which is preliminary data.</text>
</comment>
<dbReference type="PANTHER" id="PTHR45962:SF1">
    <property type="entry name" value="N-FATTY-ACYL-AMINO ACID SYNTHASE_HYDROLASE PM20D1"/>
    <property type="match status" value="1"/>
</dbReference>
<accession>A0A093VI29</accession>
<dbReference type="Pfam" id="PF01546">
    <property type="entry name" value="Peptidase_M20"/>
    <property type="match status" value="1"/>
</dbReference>
<dbReference type="InterPro" id="IPR023213">
    <property type="entry name" value="CAT-like_dom_sf"/>
</dbReference>
<dbReference type="SUPFAM" id="SSF53187">
    <property type="entry name" value="Zn-dependent exopeptidases"/>
    <property type="match status" value="1"/>
</dbReference>
<evidence type="ECO:0000256" key="4">
    <source>
        <dbReference type="ARBA" id="ARBA00022801"/>
    </source>
</evidence>
<dbReference type="Gene3D" id="1.10.150.900">
    <property type="match status" value="1"/>
</dbReference>
<evidence type="ECO:0000313" key="7">
    <source>
        <dbReference type="EMBL" id="KFX49639.1"/>
    </source>
</evidence>
<protein>
    <submittedName>
        <fullName evidence="7">Carboxypeptidase S</fullName>
    </submittedName>
</protein>
<dbReference type="GO" id="GO:0051603">
    <property type="term" value="P:proteolysis involved in protein catabolic process"/>
    <property type="evidence" value="ECO:0007669"/>
    <property type="project" value="TreeGrafter"/>
</dbReference>
<dbReference type="Gene3D" id="3.30.559.30">
    <property type="entry name" value="Nonribosomal peptide synthetase, condensation domain"/>
    <property type="match status" value="1"/>
</dbReference>
<dbReference type="InterPro" id="IPR036264">
    <property type="entry name" value="Bact_exopeptidase_dim_dom"/>
</dbReference>
<dbReference type="eggNOG" id="KOG2275">
    <property type="taxonomic scope" value="Eukaryota"/>
</dbReference>
<keyword evidence="2" id="KW-0645">Protease</keyword>
<dbReference type="PROSITE" id="PS00759">
    <property type="entry name" value="ARGE_DAPE_CPG2_2"/>
    <property type="match status" value="1"/>
</dbReference>
<gene>
    <name evidence="7" type="ORF">GQ26_0092360</name>
</gene>
<evidence type="ECO:0000256" key="5">
    <source>
        <dbReference type="ARBA" id="ARBA00022833"/>
    </source>
</evidence>
<dbReference type="InterPro" id="IPR002933">
    <property type="entry name" value="Peptidase_M20"/>
</dbReference>
<dbReference type="SUPFAM" id="SSF52777">
    <property type="entry name" value="CoA-dependent acyltransferases"/>
    <property type="match status" value="1"/>
</dbReference>
<keyword evidence="3" id="KW-0479">Metal-binding</keyword>
<dbReference type="Gene3D" id="3.30.70.360">
    <property type="match status" value="1"/>
</dbReference>
<dbReference type="AlphaFoldDB" id="A0A093VI29"/>
<evidence type="ECO:0000259" key="6">
    <source>
        <dbReference type="Pfam" id="PF07687"/>
    </source>
</evidence>
<dbReference type="HOGENOM" id="CLU_292747_0_0_1"/>
<dbReference type="Pfam" id="PF07247">
    <property type="entry name" value="AATase"/>
    <property type="match status" value="1"/>
</dbReference>
<sequence>MKDKDSFKKLRFTGKSCCHIERYLIAKHSLGFYNNVAVSVFYTNRSPLDVQHLQSFIYRALKEVIADHPALGVNIKDDDKSRPYYVQLPTIDLSKTVTFIPSVAIPNPLDPEGVKNLDLLLEEQHNRNFKDQASQDPLWRLLIVHEPVESSRFVACFVYHHGICDGTSGLVFHQHLHRKLNQIPISDTDQEADAIVATSSKAFLPALEDLHPLPLSTRFLLKAILKEHLVSEKSKRHIWTAAPITSDPSKRRCRYRSVRFSQETTSQLLAACRAQSTSLTAAVQTIFASSLFVHLPSSQFSSLYCDGAMSFTRWLPVDLVDKDSIGTWVSQYNFEHRFVSMDSSSQSDAIKLFSWEEARKVKATIQKEIDNEGKNSAVSLLKFAGNMHKFSKQKIGKPRAASFEISNIGIFGHKHQEDGEESSWTVGRVVFSQSVDVVGAAIEVSLVTGNDGSLNIGFSWLDGIVEGSIIEQAMGTFERTLLPMRVPAILTPILATGAVSRSVSYLGQTPIGDYRPISNGNTHIDAPGDDVCLLPPKVAPPKDGLHPSLDFIQDSSYLSQQVERLSRVVQVPSTSTELEDDPWSDYYAPFLDLHDELAKLFPLVHSYGKVEKVNRFGLAYTFNGTNSALKPMLFMAHQDVVPIDDPNDWTYPPFSGHYDGQWLWGRGSSDCKNSLIGVLSAVEDLLKQGWTPTRTLVLSFGYDEESKGWKGAGCLSEHLEKRYGKDSFEFIIDEGGVGINTIGDKIYAMAGVGEKGAVDIHISLSIDGGHSSIPPPHTGIGIISEIIYHLEREQLFTPRLDLSHPSRQGLTCQAKHSVDFVEPWLWSALESSDYTGLAEALAASRGDRVRFLYQTSQAADLIHGGVKINALPEKISATVNYRVAIHENTDMVRARAINIITPIAKAHNLTFSAFGSGDKPQANNHLDISDYDLPLEPAPISPTSPSDAIWTRMSGVTRQFFESLPASNNRTVLVVGDVMTGNTDTRFYWNLTRNIWRFSPIRPDGAKNIHTVDEGIDMAVHLEGLAFYYELIRAFDTYED</sequence>
<feature type="domain" description="Peptidase M20 dimerisation" evidence="6">
    <location>
        <begin position="752"/>
        <end position="905"/>
    </location>
</feature>
<comment type="similarity">
    <text evidence="1">Belongs to the peptidase M20A family.</text>
</comment>
<evidence type="ECO:0000256" key="1">
    <source>
        <dbReference type="ARBA" id="ARBA00006247"/>
    </source>
</evidence>
<proteinExistence type="inferred from homology"/>
<dbReference type="InterPro" id="IPR047177">
    <property type="entry name" value="Pept_M20A"/>
</dbReference>
<name>A0A093VI29_TALMA</name>
<dbReference type="InterPro" id="IPR011650">
    <property type="entry name" value="Peptidase_M20_dimer"/>
</dbReference>
<dbReference type="Gene3D" id="3.30.559.10">
    <property type="entry name" value="Chloramphenicol acetyltransferase-like domain"/>
    <property type="match status" value="1"/>
</dbReference>
<organism evidence="7">
    <name type="scientific">Talaromyces marneffei PM1</name>
    <dbReference type="NCBI Taxonomy" id="1077442"/>
    <lineage>
        <taxon>Eukaryota</taxon>
        <taxon>Fungi</taxon>
        <taxon>Dikarya</taxon>
        <taxon>Ascomycota</taxon>
        <taxon>Pezizomycotina</taxon>
        <taxon>Eurotiomycetes</taxon>
        <taxon>Eurotiomycetidae</taxon>
        <taxon>Eurotiales</taxon>
        <taxon>Trichocomaceae</taxon>
        <taxon>Talaromyces</taxon>
        <taxon>Talaromyces sect. Talaromyces</taxon>
    </lineage>
</organism>
<dbReference type="GO" id="GO:0000328">
    <property type="term" value="C:fungal-type vacuole lumen"/>
    <property type="evidence" value="ECO:0007669"/>
    <property type="project" value="TreeGrafter"/>
</dbReference>
<dbReference type="CDD" id="cd05674">
    <property type="entry name" value="M20_yscS"/>
    <property type="match status" value="1"/>
</dbReference>